<dbReference type="InterPro" id="IPR005372">
    <property type="entry name" value="UPF0182"/>
</dbReference>
<evidence type="ECO:0000256" key="1">
    <source>
        <dbReference type="ARBA" id="ARBA00022475"/>
    </source>
</evidence>
<evidence type="ECO:0000256" key="2">
    <source>
        <dbReference type="ARBA" id="ARBA00022692"/>
    </source>
</evidence>
<keyword evidence="2 5" id="KW-0812">Transmembrane</keyword>
<feature type="compositionally biased region" description="Low complexity" evidence="6">
    <location>
        <begin position="857"/>
        <end position="878"/>
    </location>
</feature>
<keyword evidence="8" id="KW-1185">Reference proteome</keyword>
<dbReference type="KEGG" id="salc:C2138_03370"/>
<dbReference type="GO" id="GO:0005886">
    <property type="term" value="C:plasma membrane"/>
    <property type="evidence" value="ECO:0007669"/>
    <property type="project" value="UniProtKB-SubCell"/>
</dbReference>
<evidence type="ECO:0000313" key="7">
    <source>
        <dbReference type="EMBL" id="PWB96369.1"/>
    </source>
</evidence>
<protein>
    <recommendedName>
        <fullName evidence="5">UPF0182 protein DF220_12135</fullName>
    </recommendedName>
</protein>
<feature type="transmembrane region" description="Helical" evidence="5">
    <location>
        <begin position="87"/>
        <end position="106"/>
    </location>
</feature>
<dbReference type="EMBL" id="QEEX01000002">
    <property type="protein sequence ID" value="PWB96369.1"/>
    <property type="molecule type" value="Genomic_DNA"/>
</dbReference>
<dbReference type="Pfam" id="PF03699">
    <property type="entry name" value="UPF0182"/>
    <property type="match status" value="1"/>
</dbReference>
<feature type="transmembrane region" description="Helical" evidence="5">
    <location>
        <begin position="41"/>
        <end position="61"/>
    </location>
</feature>
<dbReference type="PANTHER" id="PTHR39344">
    <property type="entry name" value="UPF0182 PROTEIN SLL1060"/>
    <property type="match status" value="1"/>
</dbReference>
<name>A0A2U1SXN7_9MICO</name>
<dbReference type="OrthoDB" id="9763654at2"/>
<evidence type="ECO:0000256" key="6">
    <source>
        <dbReference type="SAM" id="MobiDB-lite"/>
    </source>
</evidence>
<feature type="transmembrane region" description="Helical" evidence="5">
    <location>
        <begin position="186"/>
        <end position="203"/>
    </location>
</feature>
<sequence length="940" mass="102052">MIAVAVVLFFLFSGLYTDWLWYEQLGFESVLTTQWLARSVMFAIGFVAMAVPVWASIEIAFRKRPVYAKLNAQLDRYQQVVEPLRRLATFGIPIAFGFFAGIASASRWEVALMWLNRTPSGEVDPQFGLDISFYLFELPFYQGVVTFASAVVIISALAALATSYLYGAIRVSGREVRISKTARIQLAVMAAIYLLLQAVAFWLDQYATLSESSSGLITGASYTDVNAVIPGKAIIAGVAAFVAVLFLITAFIGRWRLPIVGTALLIVSAILIGSVYPWIIQRFQVEPSARSLESTYIERNIEATRTAYGVEDVVETPYSATSTAEPGQLRDDAQTTASIRILDPALVSDSFRQLEQIKQYYSFAEHLDVDRYVVDGETQDTVIAVREVNAANTGGTNSKYNQTFVYTHGYGVVAAAGNQRTADGMPEFTESGIPSTGILGEYEPRIYFGESSPEYSIVGAPEGAPKIELDYPSGGEESNQNATTTYQGDGGPKLDNFFKQLIFAIKFQSEQIVLSDAVNSDSQILYDRDPRQRVQKVAPYLTLDSDAYPAVVDEKVVWVVDGYTTSAQYPYSHVEALSTSIVDTYTDEPLVPLDQINYIRNSVKATVDAYSGEVTLYAWDDEDPILETWQKIYPSTIKPASEMSEQLLDHVRYPADLFKVQRAILGTYHVTDSNSFYSGDDAWATPVDPTAPAATAKAQPPYYLSMQLPGMEAPAFSLYSTYIPKSAGESRNVLTGYLAVNSDPGEDYGKFTLLTLPKQDTVPGPGQVQNNFNADPTVSRELNILNQGATTVKKGNLLTLPVGGGLLYVQPVYVQSTGETSYPVLQKVLVNFGDKIAFEDSLDAALDAIFGGDSGAAAGDQGVPGATPGTPTTPTTPDTDGDADGATGGDAGTEFEQALADAQSALKEREAAYAANDLVAAAQADQKLQDALERLFTASN</sequence>
<keyword evidence="3 5" id="KW-1133">Transmembrane helix</keyword>
<comment type="similarity">
    <text evidence="5">Belongs to the UPF0182 family.</text>
</comment>
<proteinExistence type="inferred from homology"/>
<organism evidence="7 8">
    <name type="scientific">Homoserinimonas hongtaonis</name>
    <dbReference type="NCBI Taxonomy" id="2079791"/>
    <lineage>
        <taxon>Bacteria</taxon>
        <taxon>Bacillati</taxon>
        <taxon>Actinomycetota</taxon>
        <taxon>Actinomycetes</taxon>
        <taxon>Micrococcales</taxon>
        <taxon>Microbacteriaceae</taxon>
        <taxon>Homoserinimonas</taxon>
    </lineage>
</organism>
<dbReference type="AlphaFoldDB" id="A0A2U1SXN7"/>
<accession>A0A2U1SXN7</accession>
<dbReference type="PANTHER" id="PTHR39344:SF1">
    <property type="entry name" value="UPF0182 PROTEIN SLL1060"/>
    <property type="match status" value="1"/>
</dbReference>
<evidence type="ECO:0000256" key="4">
    <source>
        <dbReference type="ARBA" id="ARBA00023136"/>
    </source>
</evidence>
<gene>
    <name evidence="7" type="ORF">DF220_12135</name>
</gene>
<keyword evidence="4 5" id="KW-0472">Membrane</keyword>
<feature type="transmembrane region" description="Helical" evidence="5">
    <location>
        <begin position="259"/>
        <end position="279"/>
    </location>
</feature>
<feature type="transmembrane region" description="Helical" evidence="5">
    <location>
        <begin position="140"/>
        <end position="166"/>
    </location>
</feature>
<comment type="caution">
    <text evidence="7">The sequence shown here is derived from an EMBL/GenBank/DDBJ whole genome shotgun (WGS) entry which is preliminary data.</text>
</comment>
<reference evidence="8" key="1">
    <citation type="submission" date="2018-04" db="EMBL/GenBank/DDBJ databases">
        <authorList>
            <person name="Liu S."/>
            <person name="Wang Z."/>
            <person name="Li J."/>
        </authorList>
    </citation>
    <scope>NUCLEOTIDE SEQUENCE [LARGE SCALE GENOMIC DNA]</scope>
    <source>
        <strain evidence="8">S1194</strain>
    </source>
</reference>
<dbReference type="GO" id="GO:0005576">
    <property type="term" value="C:extracellular region"/>
    <property type="evidence" value="ECO:0007669"/>
    <property type="project" value="TreeGrafter"/>
</dbReference>
<evidence type="ECO:0000313" key="8">
    <source>
        <dbReference type="Proteomes" id="UP000244978"/>
    </source>
</evidence>
<dbReference type="Proteomes" id="UP000244978">
    <property type="component" value="Unassembled WGS sequence"/>
</dbReference>
<feature type="region of interest" description="Disordered" evidence="6">
    <location>
        <begin position="857"/>
        <end position="892"/>
    </location>
</feature>
<evidence type="ECO:0000256" key="3">
    <source>
        <dbReference type="ARBA" id="ARBA00022989"/>
    </source>
</evidence>
<dbReference type="HAMAP" id="MF_01600">
    <property type="entry name" value="UPF0182"/>
    <property type="match status" value="1"/>
</dbReference>
<evidence type="ECO:0000256" key="5">
    <source>
        <dbReference type="HAMAP-Rule" id="MF_01600"/>
    </source>
</evidence>
<comment type="subcellular location">
    <subcellularLocation>
        <location evidence="5">Cell membrane</location>
        <topology evidence="5">Multi-pass membrane protein</topology>
    </subcellularLocation>
</comment>
<keyword evidence="1 5" id="KW-1003">Cell membrane</keyword>
<comment type="caution">
    <text evidence="5">Lacks conserved residue(s) required for the propagation of feature annotation.</text>
</comment>
<feature type="transmembrane region" description="Helical" evidence="5">
    <location>
        <begin position="233"/>
        <end position="252"/>
    </location>
</feature>